<dbReference type="PROSITE" id="PS50181">
    <property type="entry name" value="FBOX"/>
    <property type="match status" value="1"/>
</dbReference>
<dbReference type="AlphaFoldDB" id="A0A5E4QFW1"/>
<feature type="domain" description="F-box" evidence="1">
    <location>
        <begin position="8"/>
        <end position="58"/>
    </location>
</feature>
<dbReference type="Proteomes" id="UP000324832">
    <property type="component" value="Unassembled WGS sequence"/>
</dbReference>
<evidence type="ECO:0000313" key="3">
    <source>
        <dbReference type="Proteomes" id="UP000324832"/>
    </source>
</evidence>
<proteinExistence type="predicted"/>
<sequence length="421" mass="49242">MSQINENTQYLNIIPTEIVLWIFSFLSPNELVLCREVCIRWKQIIDNLYQRDKLWRKFCVCDFPSVYKIARYKAEPGLSWHNIYRSLTLWSKLEHAKEIHSEFASASSPREEILDIQVLNNGLVGVHTRSGIFYYEIMTQEPSKRSPISGGYLRYMENDETLIFLSSSFHLFIFRKVLANPRQETTSSLSNIKMFIANDRAVYIVTLNNDVHVCSLIESKLESKFLCRFPNGIMSLGFGDHLNILTDQRHIYSIINNEPILQCNLTDVSNLLHELRKYNLLEELDWRVYFQWMYLLNHTLPHGPLRDILIIRTYCKVVFVGTTWGVLRIYYNPFINDEFDLFNSDPIKQYNFMERFDCPVLTISPIIQIDVIEVEEGHMVLVAMPKKVAVLHFSHISKEAAANTIIAYNDVQNINVVTMFD</sequence>
<dbReference type="InterPro" id="IPR036047">
    <property type="entry name" value="F-box-like_dom_sf"/>
</dbReference>
<protein>
    <recommendedName>
        <fullName evidence="1">F-box domain-containing protein</fullName>
    </recommendedName>
</protein>
<evidence type="ECO:0000313" key="2">
    <source>
        <dbReference type="EMBL" id="VVC96584.1"/>
    </source>
</evidence>
<keyword evidence="3" id="KW-1185">Reference proteome</keyword>
<dbReference type="InterPro" id="IPR001810">
    <property type="entry name" value="F-box_dom"/>
</dbReference>
<accession>A0A5E4QFW1</accession>
<dbReference type="EMBL" id="FZQP02002792">
    <property type="protein sequence ID" value="VVC96584.1"/>
    <property type="molecule type" value="Genomic_DNA"/>
</dbReference>
<reference evidence="2 3" key="1">
    <citation type="submission" date="2017-07" db="EMBL/GenBank/DDBJ databases">
        <authorList>
            <person name="Talla V."/>
            <person name="Backstrom N."/>
        </authorList>
    </citation>
    <scope>NUCLEOTIDE SEQUENCE [LARGE SCALE GENOMIC DNA]</scope>
</reference>
<gene>
    <name evidence="2" type="ORF">LSINAPIS_LOCUS8050</name>
</gene>
<dbReference type="SMART" id="SM00256">
    <property type="entry name" value="FBOX"/>
    <property type="match status" value="1"/>
</dbReference>
<dbReference type="Pfam" id="PF12937">
    <property type="entry name" value="F-box-like"/>
    <property type="match status" value="1"/>
</dbReference>
<name>A0A5E4QFW1_9NEOP</name>
<dbReference type="Gene3D" id="1.20.1280.50">
    <property type="match status" value="1"/>
</dbReference>
<dbReference type="SUPFAM" id="SSF81383">
    <property type="entry name" value="F-box domain"/>
    <property type="match status" value="1"/>
</dbReference>
<organism evidence="2 3">
    <name type="scientific">Leptidea sinapis</name>
    <dbReference type="NCBI Taxonomy" id="189913"/>
    <lineage>
        <taxon>Eukaryota</taxon>
        <taxon>Metazoa</taxon>
        <taxon>Ecdysozoa</taxon>
        <taxon>Arthropoda</taxon>
        <taxon>Hexapoda</taxon>
        <taxon>Insecta</taxon>
        <taxon>Pterygota</taxon>
        <taxon>Neoptera</taxon>
        <taxon>Endopterygota</taxon>
        <taxon>Lepidoptera</taxon>
        <taxon>Glossata</taxon>
        <taxon>Ditrysia</taxon>
        <taxon>Papilionoidea</taxon>
        <taxon>Pieridae</taxon>
        <taxon>Dismorphiinae</taxon>
        <taxon>Leptidea</taxon>
    </lineage>
</organism>
<evidence type="ECO:0000259" key="1">
    <source>
        <dbReference type="PROSITE" id="PS50181"/>
    </source>
</evidence>